<evidence type="ECO:0000313" key="1">
    <source>
        <dbReference type="EMBL" id="GME80606.1"/>
    </source>
</evidence>
<gene>
    <name evidence="1" type="ORF">Amon02_000453300</name>
</gene>
<keyword evidence="2" id="KW-1185">Reference proteome</keyword>
<organism evidence="1 2">
    <name type="scientific">Ambrosiozyma monospora</name>
    <name type="common">Yeast</name>
    <name type="synonym">Endomycopsis monosporus</name>
    <dbReference type="NCBI Taxonomy" id="43982"/>
    <lineage>
        <taxon>Eukaryota</taxon>
        <taxon>Fungi</taxon>
        <taxon>Dikarya</taxon>
        <taxon>Ascomycota</taxon>
        <taxon>Saccharomycotina</taxon>
        <taxon>Pichiomycetes</taxon>
        <taxon>Pichiales</taxon>
        <taxon>Pichiaceae</taxon>
        <taxon>Ambrosiozyma</taxon>
    </lineage>
</organism>
<dbReference type="Proteomes" id="UP001165064">
    <property type="component" value="Unassembled WGS sequence"/>
</dbReference>
<evidence type="ECO:0000313" key="2">
    <source>
        <dbReference type="Proteomes" id="UP001165064"/>
    </source>
</evidence>
<reference evidence="1" key="1">
    <citation type="submission" date="2023-04" db="EMBL/GenBank/DDBJ databases">
        <title>Ambrosiozyma monospora NBRC 10751.</title>
        <authorList>
            <person name="Ichikawa N."/>
            <person name="Sato H."/>
            <person name="Tonouchi N."/>
        </authorList>
    </citation>
    <scope>NUCLEOTIDE SEQUENCE</scope>
    <source>
        <strain evidence="1">NBRC 10751</strain>
    </source>
</reference>
<comment type="caution">
    <text evidence="1">The sequence shown here is derived from an EMBL/GenBank/DDBJ whole genome shotgun (WGS) entry which is preliminary data.</text>
</comment>
<dbReference type="EMBL" id="BSXS01003134">
    <property type="protein sequence ID" value="GME80606.1"/>
    <property type="molecule type" value="Genomic_DNA"/>
</dbReference>
<name>A0ACB5T3T4_AMBMO</name>
<accession>A0ACB5T3T4</accession>
<sequence length="187" mass="22306">MDPLKGLVPVWKQIWYKWRSVRSVPFRKWFFMGYDLKGNTYWEFVLEKSPQTMLRPRRIYQPHHKQEYIYDYFQSGVPIPWAQWLRYTRATPPTIPELIKEEQRLHMVKAQVGASEVKKQRSEMEAGMAMQKALDQELKKVEKEKMDKFMKDHLKTVGHENKNVNAGKSNADDDVIQKASFTSRRRG</sequence>
<protein>
    <submittedName>
        <fullName evidence="1">Unnamed protein product</fullName>
    </submittedName>
</protein>
<proteinExistence type="predicted"/>